<dbReference type="SFLD" id="SFLDS00003">
    <property type="entry name" value="Haloacid_Dehalogenase"/>
    <property type="match status" value="1"/>
</dbReference>
<gene>
    <name evidence="1" type="ORF">CAETHG_3237</name>
</gene>
<dbReference type="GO" id="GO:0016787">
    <property type="term" value="F:hydrolase activity"/>
    <property type="evidence" value="ECO:0007669"/>
    <property type="project" value="UniProtKB-KW"/>
</dbReference>
<dbReference type="InterPro" id="IPR023214">
    <property type="entry name" value="HAD_sf"/>
</dbReference>
<dbReference type="PANTHER" id="PTHR10000">
    <property type="entry name" value="PHOSPHOSERINE PHOSPHATASE"/>
    <property type="match status" value="1"/>
</dbReference>
<dbReference type="SFLD" id="SFLDG01140">
    <property type="entry name" value="C2.B:_Phosphomannomutase_and_P"/>
    <property type="match status" value="1"/>
</dbReference>
<sequence>MIVKRRDGIPMNYKIIAMDMDGTLLNDDKSISKYNEEMIHKAMRSGVKVVISSGRLPVTLGFYIDTVFKNQPVICCNGSIVLDENKNIIKSNLLDKEAILKVIDILREKKDTYYHFYSDNILYSERVSHATRKFYKFNENMDKDFRLEIKIIKDSKEFIQNNGSCINKIVVIDKDIDYLNELREKINKVSKIDTTKSDIHNIEIISKGVSKGSGLKFLADYYHIPLNECIAVGNDENDESMIKEAGLGIAVANAREFLKKSADYVTEKDNNNGAIGEIIKKFI</sequence>
<dbReference type="InterPro" id="IPR006379">
    <property type="entry name" value="HAD-SF_hydro_IIB"/>
</dbReference>
<dbReference type="PANTHER" id="PTHR10000:SF8">
    <property type="entry name" value="HAD SUPERFAMILY HYDROLASE-LIKE, TYPE 3"/>
    <property type="match status" value="1"/>
</dbReference>
<dbReference type="InterPro" id="IPR000150">
    <property type="entry name" value="Cof"/>
</dbReference>
<dbReference type="CDD" id="cd07516">
    <property type="entry name" value="HAD_Pase"/>
    <property type="match status" value="1"/>
</dbReference>
<protein>
    <submittedName>
        <fullName evidence="1">Cof-type HAD-IIB family hydrolase</fullName>
    </submittedName>
</protein>
<dbReference type="SUPFAM" id="SSF56784">
    <property type="entry name" value="HAD-like"/>
    <property type="match status" value="1"/>
</dbReference>
<reference evidence="2" key="1">
    <citation type="journal article" date="2014" name="Biotechnol. Biofuels">
        <title>Comparison of single-molecule sequencing and hybrid approaches for finishing the genome of Clostridium autoethanogenum and analysis of CRISPR systems in industrial relevant Clostridia.</title>
        <authorList>
            <person name="Brown S.D."/>
            <person name="Nagaraju S."/>
            <person name="Utturkar S."/>
            <person name="De Tissera S."/>
            <person name="Segovia S."/>
            <person name="Mitchell W."/>
            <person name="Land M.L."/>
            <person name="Dassanayake A."/>
            <person name="Kopke M."/>
        </authorList>
    </citation>
    <scope>NUCLEOTIDE SEQUENCE [LARGE SCALE GENOMIC DNA]</scope>
    <source>
        <strain evidence="2">DSM 10061</strain>
    </source>
</reference>
<dbReference type="PROSITE" id="PS01228">
    <property type="entry name" value="COF_1"/>
    <property type="match status" value="1"/>
</dbReference>
<dbReference type="Proteomes" id="UP000017590">
    <property type="component" value="Chromosome"/>
</dbReference>
<keyword evidence="2" id="KW-1185">Reference proteome</keyword>
<dbReference type="Pfam" id="PF08282">
    <property type="entry name" value="Hydrolase_3"/>
    <property type="match status" value="1"/>
</dbReference>
<proteinExistence type="predicted"/>
<dbReference type="NCBIfam" id="TIGR00099">
    <property type="entry name" value="Cof-subfamily"/>
    <property type="match status" value="1"/>
</dbReference>
<accession>A0ABM5NXZ6</accession>
<dbReference type="Gene3D" id="3.30.1240.10">
    <property type="match status" value="1"/>
</dbReference>
<dbReference type="EMBL" id="CP006763">
    <property type="protein sequence ID" value="AGY77440.2"/>
    <property type="molecule type" value="Genomic_DNA"/>
</dbReference>
<dbReference type="InterPro" id="IPR036412">
    <property type="entry name" value="HAD-like_sf"/>
</dbReference>
<dbReference type="Gene3D" id="3.40.50.1000">
    <property type="entry name" value="HAD superfamily/HAD-like"/>
    <property type="match status" value="1"/>
</dbReference>
<keyword evidence="1" id="KW-0378">Hydrolase</keyword>
<name>A0ABM5NXZ6_9CLOT</name>
<dbReference type="NCBIfam" id="TIGR01484">
    <property type="entry name" value="HAD-SF-IIB"/>
    <property type="match status" value="1"/>
</dbReference>
<evidence type="ECO:0000313" key="2">
    <source>
        <dbReference type="Proteomes" id="UP000017590"/>
    </source>
</evidence>
<evidence type="ECO:0000313" key="1">
    <source>
        <dbReference type="EMBL" id="AGY77440.2"/>
    </source>
</evidence>
<organism evidence="1 2">
    <name type="scientific">Clostridium autoethanogenum DSM 10061</name>
    <dbReference type="NCBI Taxonomy" id="1341692"/>
    <lineage>
        <taxon>Bacteria</taxon>
        <taxon>Bacillati</taxon>
        <taxon>Bacillota</taxon>
        <taxon>Clostridia</taxon>
        <taxon>Eubacteriales</taxon>
        <taxon>Clostridiaceae</taxon>
        <taxon>Clostridium</taxon>
    </lineage>
</organism>